<evidence type="ECO:0000259" key="1">
    <source>
        <dbReference type="Pfam" id="PF13966"/>
    </source>
</evidence>
<evidence type="ECO:0000313" key="2">
    <source>
        <dbReference type="EMBL" id="KAK7289834.1"/>
    </source>
</evidence>
<gene>
    <name evidence="2" type="ORF">RIF29_03802</name>
</gene>
<dbReference type="Proteomes" id="UP001372338">
    <property type="component" value="Unassembled WGS sequence"/>
</dbReference>
<comment type="caution">
    <text evidence="2">The sequence shown here is derived from an EMBL/GenBank/DDBJ whole genome shotgun (WGS) entry which is preliminary data.</text>
</comment>
<reference evidence="2 3" key="1">
    <citation type="submission" date="2024-01" db="EMBL/GenBank/DDBJ databases">
        <title>The genomes of 5 underutilized Papilionoideae crops provide insights into root nodulation and disease resistanc.</title>
        <authorList>
            <person name="Yuan L."/>
        </authorList>
    </citation>
    <scope>NUCLEOTIDE SEQUENCE [LARGE SCALE GENOMIC DNA]</scope>
    <source>
        <strain evidence="2">ZHUSHIDOU_FW_LH</strain>
        <tissue evidence="2">Leaf</tissue>
    </source>
</reference>
<sequence>MKESKWVVDEGSIWKVGDGESIHIWNDKWCPATPDNYIHSGHQSAHEVHYVKDLIAQDTNQWNMRLVYTIFSSSEARYISMIPRPNQRKADSLVWVLVDSGEFTVKSAYNMIMEKMKPPCSSSSAPHSQDMWRKLWKIKALPRCSDLVWQACKNILPVRKRLTERGLIEDPVCPLCGEQDETVVHAMLLCNEVKKIWFASPLAIQINDNEVTSFERWMCCMLSRGHDDGMIMVFTLAYVIWSRRNQWVLNNKILQLHEVIAKTNSLLATGLPDKKPQTLNDVTKCRDDCFNISIDASLRANVLM</sequence>
<accession>A0AAN9PA15</accession>
<organism evidence="2 3">
    <name type="scientific">Crotalaria pallida</name>
    <name type="common">Smooth rattlebox</name>
    <name type="synonym">Crotalaria striata</name>
    <dbReference type="NCBI Taxonomy" id="3830"/>
    <lineage>
        <taxon>Eukaryota</taxon>
        <taxon>Viridiplantae</taxon>
        <taxon>Streptophyta</taxon>
        <taxon>Embryophyta</taxon>
        <taxon>Tracheophyta</taxon>
        <taxon>Spermatophyta</taxon>
        <taxon>Magnoliopsida</taxon>
        <taxon>eudicotyledons</taxon>
        <taxon>Gunneridae</taxon>
        <taxon>Pentapetalae</taxon>
        <taxon>rosids</taxon>
        <taxon>fabids</taxon>
        <taxon>Fabales</taxon>
        <taxon>Fabaceae</taxon>
        <taxon>Papilionoideae</taxon>
        <taxon>50 kb inversion clade</taxon>
        <taxon>genistoids sensu lato</taxon>
        <taxon>core genistoids</taxon>
        <taxon>Crotalarieae</taxon>
        <taxon>Crotalaria</taxon>
    </lineage>
</organism>
<name>A0AAN9PA15_CROPI</name>
<dbReference type="InterPro" id="IPR026960">
    <property type="entry name" value="RVT-Znf"/>
</dbReference>
<dbReference type="EMBL" id="JAYWIO010000001">
    <property type="protein sequence ID" value="KAK7289834.1"/>
    <property type="molecule type" value="Genomic_DNA"/>
</dbReference>
<dbReference type="Pfam" id="PF13966">
    <property type="entry name" value="zf-RVT"/>
    <property type="match status" value="1"/>
</dbReference>
<protein>
    <recommendedName>
        <fullName evidence="1">Reverse transcriptase zinc-binding domain-containing protein</fullName>
    </recommendedName>
</protein>
<keyword evidence="3" id="KW-1185">Reference proteome</keyword>
<evidence type="ECO:0000313" key="3">
    <source>
        <dbReference type="Proteomes" id="UP001372338"/>
    </source>
</evidence>
<proteinExistence type="predicted"/>
<dbReference type="AlphaFoldDB" id="A0AAN9PA15"/>
<feature type="domain" description="Reverse transcriptase zinc-binding" evidence="1">
    <location>
        <begin position="103"/>
        <end position="197"/>
    </location>
</feature>